<keyword evidence="8" id="KW-1185">Reference proteome</keyword>
<evidence type="ECO:0000313" key="7">
    <source>
        <dbReference type="EMBL" id="GAX20781.1"/>
    </source>
</evidence>
<evidence type="ECO:0000259" key="6">
    <source>
        <dbReference type="Pfam" id="PF00248"/>
    </source>
</evidence>
<comment type="caution">
    <text evidence="7">The sequence shown here is derived from an EMBL/GenBank/DDBJ whole genome shotgun (WGS) entry which is preliminary data.</text>
</comment>
<dbReference type="OrthoDB" id="416253at2759"/>
<dbReference type="Proteomes" id="UP000198406">
    <property type="component" value="Unassembled WGS sequence"/>
</dbReference>
<keyword evidence="5" id="KW-0732">Signal</keyword>
<dbReference type="InterPro" id="IPR036812">
    <property type="entry name" value="NAD(P)_OxRdtase_dom_sf"/>
</dbReference>
<feature type="domain" description="NADP-dependent oxidoreductase" evidence="6">
    <location>
        <begin position="62"/>
        <end position="294"/>
    </location>
</feature>
<feature type="compositionally biased region" description="Basic residues" evidence="4">
    <location>
        <begin position="405"/>
        <end position="417"/>
    </location>
</feature>
<dbReference type="InterPro" id="IPR023210">
    <property type="entry name" value="NADP_OxRdtase_dom"/>
</dbReference>
<dbReference type="SUPFAM" id="SSF51430">
    <property type="entry name" value="NAD(P)-linked oxidoreductase"/>
    <property type="match status" value="1"/>
</dbReference>
<dbReference type="InParanoid" id="A0A1Z5K3X8"/>
<sequence length="447" mass="50401">MNILFPLLLLTSALPSAESAFAMNSSEIQSPSRTDEMILHNDIRMTRLSNNQMMPMIGFGAGNVPRSHVGALVADAIQPDKKIYLIDTARESKNEALIAEGIVAGAERCNTEDVKPEIHVITKVWYTHLGYNRTKLAVEDSLEAFRDALESDKVDVKLHIQLHYPRCYESIEWMDCDNEEAVLDEKVKQVGPDPRLDPRNSLKGSWTYLEDLYLSANFPVASIGVSNFALADLEEVQEYSRVQPHTLQINMWSVLYDPLLVEHCRRHNIHLQVYNALQSTMSSLEYVAKAVPSSTMTPGQAVISWLVKQDISVFPRTSKITRLSENSATDIASMPSFSPKQMEDIEFALRRGFGEDDIIEELPIPPSADVVSWFLAITSLIVIVVTIRAPSVSSPPKPLKATPKTGRRKRLKPKHRSREVFKVREKAPVHIGRSQWLVSYLLKQMRL</sequence>
<keyword evidence="2" id="KW-0521">NADP</keyword>
<dbReference type="InterPro" id="IPR020471">
    <property type="entry name" value="AKR"/>
</dbReference>
<dbReference type="AlphaFoldDB" id="A0A1Z5K3X8"/>
<organism evidence="7 8">
    <name type="scientific">Fistulifera solaris</name>
    <name type="common">Oleaginous diatom</name>
    <dbReference type="NCBI Taxonomy" id="1519565"/>
    <lineage>
        <taxon>Eukaryota</taxon>
        <taxon>Sar</taxon>
        <taxon>Stramenopiles</taxon>
        <taxon>Ochrophyta</taxon>
        <taxon>Bacillariophyta</taxon>
        <taxon>Bacillariophyceae</taxon>
        <taxon>Bacillariophycidae</taxon>
        <taxon>Naviculales</taxon>
        <taxon>Naviculaceae</taxon>
        <taxon>Fistulifera</taxon>
    </lineage>
</organism>
<evidence type="ECO:0000256" key="5">
    <source>
        <dbReference type="SAM" id="SignalP"/>
    </source>
</evidence>
<keyword evidence="3" id="KW-0560">Oxidoreductase</keyword>
<proteinExistence type="inferred from homology"/>
<feature type="region of interest" description="Disordered" evidence="4">
    <location>
        <begin position="391"/>
        <end position="417"/>
    </location>
</feature>
<dbReference type="Pfam" id="PF00248">
    <property type="entry name" value="Aldo_ket_red"/>
    <property type="match status" value="1"/>
</dbReference>
<protein>
    <recommendedName>
        <fullName evidence="6">NADP-dependent oxidoreductase domain-containing protein</fullName>
    </recommendedName>
</protein>
<evidence type="ECO:0000256" key="3">
    <source>
        <dbReference type="ARBA" id="ARBA00023002"/>
    </source>
</evidence>
<evidence type="ECO:0000256" key="1">
    <source>
        <dbReference type="ARBA" id="ARBA00007905"/>
    </source>
</evidence>
<comment type="similarity">
    <text evidence="1">Belongs to the aldo/keto reductase family.</text>
</comment>
<feature type="signal peptide" evidence="5">
    <location>
        <begin position="1"/>
        <end position="19"/>
    </location>
</feature>
<feature type="chain" id="PRO_5012712624" description="NADP-dependent oxidoreductase domain-containing protein" evidence="5">
    <location>
        <begin position="20"/>
        <end position="447"/>
    </location>
</feature>
<gene>
    <name evidence="7" type="ORF">FisN_7Hh093</name>
</gene>
<dbReference type="GO" id="GO:0016616">
    <property type="term" value="F:oxidoreductase activity, acting on the CH-OH group of donors, NAD or NADP as acceptor"/>
    <property type="evidence" value="ECO:0007669"/>
    <property type="project" value="UniProtKB-ARBA"/>
</dbReference>
<dbReference type="PANTHER" id="PTHR43827:SF3">
    <property type="entry name" value="NADP-DEPENDENT OXIDOREDUCTASE DOMAIN-CONTAINING PROTEIN"/>
    <property type="match status" value="1"/>
</dbReference>
<dbReference type="Gene3D" id="3.20.20.100">
    <property type="entry name" value="NADP-dependent oxidoreductase domain"/>
    <property type="match status" value="1"/>
</dbReference>
<accession>A0A1Z5K3X8</accession>
<reference evidence="7 8" key="1">
    <citation type="journal article" date="2015" name="Plant Cell">
        <title>Oil accumulation by the oleaginous diatom Fistulifera solaris as revealed by the genome and transcriptome.</title>
        <authorList>
            <person name="Tanaka T."/>
            <person name="Maeda Y."/>
            <person name="Veluchamy A."/>
            <person name="Tanaka M."/>
            <person name="Abida H."/>
            <person name="Marechal E."/>
            <person name="Bowler C."/>
            <person name="Muto M."/>
            <person name="Sunaga Y."/>
            <person name="Tanaka M."/>
            <person name="Yoshino T."/>
            <person name="Taniguchi T."/>
            <person name="Fukuda Y."/>
            <person name="Nemoto M."/>
            <person name="Matsumoto M."/>
            <person name="Wong P.S."/>
            <person name="Aburatani S."/>
            <person name="Fujibuchi W."/>
        </authorList>
    </citation>
    <scope>NUCLEOTIDE SEQUENCE [LARGE SCALE GENOMIC DNA]</scope>
    <source>
        <strain evidence="7 8">JPCC DA0580</strain>
    </source>
</reference>
<evidence type="ECO:0000256" key="4">
    <source>
        <dbReference type="SAM" id="MobiDB-lite"/>
    </source>
</evidence>
<dbReference type="PANTHER" id="PTHR43827">
    <property type="entry name" value="2,5-DIKETO-D-GLUCONIC ACID REDUCTASE"/>
    <property type="match status" value="1"/>
</dbReference>
<evidence type="ECO:0000313" key="8">
    <source>
        <dbReference type="Proteomes" id="UP000198406"/>
    </source>
</evidence>
<dbReference type="EMBL" id="BDSP01000152">
    <property type="protein sequence ID" value="GAX20781.1"/>
    <property type="molecule type" value="Genomic_DNA"/>
</dbReference>
<evidence type="ECO:0000256" key="2">
    <source>
        <dbReference type="ARBA" id="ARBA00022857"/>
    </source>
</evidence>
<name>A0A1Z5K3X8_FISSO</name>